<dbReference type="EMBL" id="CAJVPU010004372">
    <property type="protein sequence ID" value="CAG8531988.1"/>
    <property type="molecule type" value="Genomic_DNA"/>
</dbReference>
<evidence type="ECO:0000313" key="2">
    <source>
        <dbReference type="Proteomes" id="UP000789702"/>
    </source>
</evidence>
<gene>
    <name evidence="1" type="ORF">DHETER_LOCUS4406</name>
</gene>
<accession>A0ACA9LMD5</accession>
<dbReference type="Proteomes" id="UP000789702">
    <property type="component" value="Unassembled WGS sequence"/>
</dbReference>
<sequence>MSNVYILRDIENRRVLEEPSYWLGSICESELEKALHSSIKTASDIANEYNDLQDRERNDLNSKKHELEAEMGCKDSEITSFGTKVNKLEKVAGKVLCSYRLISCLRSRVRELEDQLEQQISQLSYESDIIGRAKEDPDSAKSLLQETNIYLAEQVSKASSETNKVIGGTPSFSSYHSELELDESKVKDVVEPL</sequence>
<reference evidence="1" key="1">
    <citation type="submission" date="2021-06" db="EMBL/GenBank/DDBJ databases">
        <authorList>
            <person name="Kallberg Y."/>
            <person name="Tangrot J."/>
            <person name="Rosling A."/>
        </authorList>
    </citation>
    <scope>NUCLEOTIDE SEQUENCE</scope>
    <source>
        <strain evidence="1">IL203A</strain>
    </source>
</reference>
<protein>
    <submittedName>
        <fullName evidence="1">17160_t:CDS:1</fullName>
    </submittedName>
</protein>
<name>A0ACA9LMD5_9GLOM</name>
<keyword evidence="2" id="KW-1185">Reference proteome</keyword>
<organism evidence="1 2">
    <name type="scientific">Dentiscutata heterogama</name>
    <dbReference type="NCBI Taxonomy" id="1316150"/>
    <lineage>
        <taxon>Eukaryota</taxon>
        <taxon>Fungi</taxon>
        <taxon>Fungi incertae sedis</taxon>
        <taxon>Mucoromycota</taxon>
        <taxon>Glomeromycotina</taxon>
        <taxon>Glomeromycetes</taxon>
        <taxon>Diversisporales</taxon>
        <taxon>Gigasporaceae</taxon>
        <taxon>Dentiscutata</taxon>
    </lineage>
</organism>
<comment type="caution">
    <text evidence="1">The sequence shown here is derived from an EMBL/GenBank/DDBJ whole genome shotgun (WGS) entry which is preliminary data.</text>
</comment>
<proteinExistence type="predicted"/>
<evidence type="ECO:0000313" key="1">
    <source>
        <dbReference type="EMBL" id="CAG8531988.1"/>
    </source>
</evidence>